<reference evidence="1" key="1">
    <citation type="submission" date="2023-04" db="EMBL/GenBank/DDBJ databases">
        <title>A chromosome-level genome assembly of the parasitoid wasp Eretmocerus hayati.</title>
        <authorList>
            <person name="Zhong Y."/>
            <person name="Liu S."/>
            <person name="Liu Y."/>
        </authorList>
    </citation>
    <scope>NUCLEOTIDE SEQUENCE</scope>
    <source>
        <strain evidence="1">ZJU_SS_LIU_2023</strain>
    </source>
</reference>
<protein>
    <submittedName>
        <fullName evidence="1">Uncharacterized protein</fullName>
    </submittedName>
</protein>
<dbReference type="Proteomes" id="UP001239111">
    <property type="component" value="Chromosome 4"/>
</dbReference>
<keyword evidence="2" id="KW-1185">Reference proteome</keyword>
<gene>
    <name evidence="1" type="ORF">QAD02_010095</name>
</gene>
<organism evidence="1 2">
    <name type="scientific">Eretmocerus hayati</name>
    <dbReference type="NCBI Taxonomy" id="131215"/>
    <lineage>
        <taxon>Eukaryota</taxon>
        <taxon>Metazoa</taxon>
        <taxon>Ecdysozoa</taxon>
        <taxon>Arthropoda</taxon>
        <taxon>Hexapoda</taxon>
        <taxon>Insecta</taxon>
        <taxon>Pterygota</taxon>
        <taxon>Neoptera</taxon>
        <taxon>Endopterygota</taxon>
        <taxon>Hymenoptera</taxon>
        <taxon>Apocrita</taxon>
        <taxon>Proctotrupomorpha</taxon>
        <taxon>Chalcidoidea</taxon>
        <taxon>Aphelinidae</taxon>
        <taxon>Aphelininae</taxon>
        <taxon>Eretmocerus</taxon>
    </lineage>
</organism>
<sequence length="667" mass="75226">MHYTRAFLILVAFSVAKATTNNNQTVYIEIGQNWNEIGPEEIEARENVTSCEIRNNNGTYFIFHPKSLEDLGSEQYGTVKFAPNLFRYCIISVYKMTESDSGEWQVRMNKTTKETKIQTWNVKVYKKRDLFPSSKVKVFPNRDIPIHFKEEYENLAYCRIMSPQKDEFDSTTSKPGAVPSKNCGLHIVAKKEHIGTWTLIAGLKNGTTFLGTIDISLQDEKDLEPTQIILSFHRGGKGVISISNKLKHVKMCILEDPHGFRLPIVSGPCHHTINPVTKYHDGIWKAYYGLEGIHRLIEQRVFVHSYDVIPLNSSISRSDNGDINLLCRARGESINFCSFVHPEGEILHMTSAVSNSKYTYYGDGIPEDERSYESSVYDCGITIHNPKKSDYGSWKCLVRVSSSKTLGKILKVSPPKGCENVEVITTGENVNVKLGNSYTVKCSADEPLSYCWFRSPNGTIHSVFSGKNVKTPELAYNGSGLELGDCSAHVPEATLTDAGKWSCHMGVVDGPEVQSSFDVILRDTYLMAANDEIVFDSRVITNLECHPLTHSDKVIETCRWVNPAGRGIHINRDGRYITETAATHCRLSIRVIDFNEDIGKWSCYARFSGILEEGSAYINVTHYRLPDILNSTLLTILFLCMIISLHLILDIVIKFMTERNEDHKILE</sequence>
<evidence type="ECO:0000313" key="2">
    <source>
        <dbReference type="Proteomes" id="UP001239111"/>
    </source>
</evidence>
<evidence type="ECO:0000313" key="1">
    <source>
        <dbReference type="EMBL" id="KAJ8668432.1"/>
    </source>
</evidence>
<name>A0ACC2NB80_9HYME</name>
<comment type="caution">
    <text evidence="1">The sequence shown here is derived from an EMBL/GenBank/DDBJ whole genome shotgun (WGS) entry which is preliminary data.</text>
</comment>
<dbReference type="EMBL" id="CM056744">
    <property type="protein sequence ID" value="KAJ8668432.1"/>
    <property type="molecule type" value="Genomic_DNA"/>
</dbReference>
<proteinExistence type="predicted"/>
<accession>A0ACC2NB80</accession>